<keyword evidence="1" id="KW-1133">Transmembrane helix</keyword>
<sequence>MTPPSQLGAGCASLVAIGALTALTVAFTAYNVRLGSRKVFFGPDTEYHGEVGERDMDKCTNWLI</sequence>
<feature type="transmembrane region" description="Helical" evidence="1">
    <location>
        <begin position="6"/>
        <end position="30"/>
    </location>
</feature>
<evidence type="ECO:0000256" key="1">
    <source>
        <dbReference type="SAM" id="Phobius"/>
    </source>
</evidence>
<organism evidence="2 3">
    <name type="scientific">Prorocentrum cordatum</name>
    <dbReference type="NCBI Taxonomy" id="2364126"/>
    <lineage>
        <taxon>Eukaryota</taxon>
        <taxon>Sar</taxon>
        <taxon>Alveolata</taxon>
        <taxon>Dinophyceae</taxon>
        <taxon>Prorocentrales</taxon>
        <taxon>Prorocentraceae</taxon>
        <taxon>Prorocentrum</taxon>
    </lineage>
</organism>
<evidence type="ECO:0000313" key="3">
    <source>
        <dbReference type="Proteomes" id="UP001189429"/>
    </source>
</evidence>
<keyword evidence="1" id="KW-0472">Membrane</keyword>
<comment type="caution">
    <text evidence="2">The sequence shown here is derived from an EMBL/GenBank/DDBJ whole genome shotgun (WGS) entry which is preliminary data.</text>
</comment>
<gene>
    <name evidence="2" type="ORF">PCOR1329_LOCUS32912</name>
</gene>
<proteinExistence type="predicted"/>
<dbReference type="EMBL" id="CAUYUJ010013558">
    <property type="protein sequence ID" value="CAK0836432.1"/>
    <property type="molecule type" value="Genomic_DNA"/>
</dbReference>
<keyword evidence="3" id="KW-1185">Reference proteome</keyword>
<name>A0ABN9SVD6_9DINO</name>
<accession>A0ABN9SVD6</accession>
<keyword evidence="1" id="KW-0812">Transmembrane</keyword>
<evidence type="ECO:0000313" key="2">
    <source>
        <dbReference type="EMBL" id="CAK0836432.1"/>
    </source>
</evidence>
<dbReference type="Proteomes" id="UP001189429">
    <property type="component" value="Unassembled WGS sequence"/>
</dbReference>
<protein>
    <submittedName>
        <fullName evidence="2">Uncharacterized protein</fullName>
    </submittedName>
</protein>
<reference evidence="2" key="1">
    <citation type="submission" date="2023-10" db="EMBL/GenBank/DDBJ databases">
        <authorList>
            <person name="Chen Y."/>
            <person name="Shah S."/>
            <person name="Dougan E. K."/>
            <person name="Thang M."/>
            <person name="Chan C."/>
        </authorList>
    </citation>
    <scope>NUCLEOTIDE SEQUENCE [LARGE SCALE GENOMIC DNA]</scope>
</reference>